<evidence type="ECO:0000256" key="2">
    <source>
        <dbReference type="ARBA" id="ARBA00001946"/>
    </source>
</evidence>
<sequence length="218" mass="25162">MKKEDLKKMISNLPKYPSVLGRDRFFNSAVLIPLVKIKGEYYLLFQKRAANIRQGGDICFPGGGFEKGIDKNFKQTALRETKEELGIDKKEIKIVGQLDTMVAPIGAIVEVFVGIIKKKALKNMVIDKNEVEKIILVPLSYLKKQEPEVYTLKSEVKPYEINELGEKEIYFPAEELGLPEVYKEPWGNKKHKVWVYKYKDEVIWGMTAVILQDFLKKY</sequence>
<proteinExistence type="predicted"/>
<comment type="cofactor">
    <cofactor evidence="1">
        <name>Mn(2+)</name>
        <dbReference type="ChEBI" id="CHEBI:29035"/>
    </cofactor>
</comment>
<dbReference type="PROSITE" id="PS51462">
    <property type="entry name" value="NUDIX"/>
    <property type="match status" value="1"/>
</dbReference>
<reference evidence="8 9" key="1">
    <citation type="submission" date="2017-09" db="EMBL/GenBank/DDBJ databases">
        <title>Genomics of the genus Arcobacter.</title>
        <authorList>
            <person name="Perez-Cataluna A."/>
            <person name="Figueras M.J."/>
            <person name="Salas-Masso N."/>
        </authorList>
    </citation>
    <scope>NUCLEOTIDE SEQUENCE [LARGE SCALE GENOMIC DNA]</scope>
    <source>
        <strain evidence="8 9">CECT 7386</strain>
    </source>
</reference>
<keyword evidence="9" id="KW-1185">Reference proteome</keyword>
<keyword evidence="4" id="KW-0378">Hydrolase</keyword>
<evidence type="ECO:0000313" key="8">
    <source>
        <dbReference type="EMBL" id="RXK16169.1"/>
    </source>
</evidence>
<protein>
    <submittedName>
        <fullName evidence="8">Coenzyme A pyrophosphatase</fullName>
    </submittedName>
</protein>
<evidence type="ECO:0000256" key="1">
    <source>
        <dbReference type="ARBA" id="ARBA00001936"/>
    </source>
</evidence>
<dbReference type="PANTHER" id="PTHR12992">
    <property type="entry name" value="NUDIX HYDROLASE"/>
    <property type="match status" value="1"/>
</dbReference>
<evidence type="ECO:0000256" key="6">
    <source>
        <dbReference type="ARBA" id="ARBA00023211"/>
    </source>
</evidence>
<gene>
    <name evidence="8" type="ORF">CP985_04785</name>
</gene>
<evidence type="ECO:0000313" key="9">
    <source>
        <dbReference type="Proteomes" id="UP000290092"/>
    </source>
</evidence>
<dbReference type="InterPro" id="IPR015797">
    <property type="entry name" value="NUDIX_hydrolase-like_dom_sf"/>
</dbReference>
<dbReference type="GO" id="GO:0010945">
    <property type="term" value="F:coenzyme A diphosphatase activity"/>
    <property type="evidence" value="ECO:0007669"/>
    <property type="project" value="InterPro"/>
</dbReference>
<dbReference type="SUPFAM" id="SSF55811">
    <property type="entry name" value="Nudix"/>
    <property type="match status" value="1"/>
</dbReference>
<comment type="cofactor">
    <cofactor evidence="2">
        <name>Mg(2+)</name>
        <dbReference type="ChEBI" id="CHEBI:18420"/>
    </cofactor>
</comment>
<dbReference type="Proteomes" id="UP000290092">
    <property type="component" value="Unassembled WGS sequence"/>
</dbReference>
<name>A0AAX2AHG4_9BACT</name>
<dbReference type="AlphaFoldDB" id="A0AAX2AHG4"/>
<comment type="caution">
    <text evidence="8">The sequence shown here is derived from an EMBL/GenBank/DDBJ whole genome shotgun (WGS) entry which is preliminary data.</text>
</comment>
<dbReference type="Gene3D" id="3.90.79.10">
    <property type="entry name" value="Nucleoside Triphosphate Pyrophosphohydrolase"/>
    <property type="match status" value="1"/>
</dbReference>
<accession>A0AAX2AHG4</accession>
<keyword evidence="3" id="KW-0479">Metal-binding</keyword>
<keyword evidence="5" id="KW-0460">Magnesium</keyword>
<evidence type="ECO:0000256" key="3">
    <source>
        <dbReference type="ARBA" id="ARBA00022723"/>
    </source>
</evidence>
<evidence type="ECO:0000256" key="5">
    <source>
        <dbReference type="ARBA" id="ARBA00022842"/>
    </source>
</evidence>
<dbReference type="KEGG" id="amyt:AMYT_2094"/>
<evidence type="ECO:0000256" key="4">
    <source>
        <dbReference type="ARBA" id="ARBA00022801"/>
    </source>
</evidence>
<organism evidence="8 9">
    <name type="scientific">Malaciobacter mytili LMG 24559</name>
    <dbReference type="NCBI Taxonomy" id="1032238"/>
    <lineage>
        <taxon>Bacteria</taxon>
        <taxon>Pseudomonadati</taxon>
        <taxon>Campylobacterota</taxon>
        <taxon>Epsilonproteobacteria</taxon>
        <taxon>Campylobacterales</taxon>
        <taxon>Arcobacteraceae</taxon>
        <taxon>Malaciobacter</taxon>
    </lineage>
</organism>
<dbReference type="EMBL" id="NXID01000013">
    <property type="protein sequence ID" value="RXK16169.1"/>
    <property type="molecule type" value="Genomic_DNA"/>
</dbReference>
<dbReference type="InterPro" id="IPR045121">
    <property type="entry name" value="CoAse"/>
</dbReference>
<dbReference type="Pfam" id="PF00293">
    <property type="entry name" value="NUDIX"/>
    <property type="match status" value="1"/>
</dbReference>
<evidence type="ECO:0000259" key="7">
    <source>
        <dbReference type="PROSITE" id="PS51462"/>
    </source>
</evidence>
<dbReference type="PANTHER" id="PTHR12992:SF11">
    <property type="entry name" value="MITOCHONDRIAL COENZYME A DIPHOSPHATASE NUDT8"/>
    <property type="match status" value="1"/>
</dbReference>
<dbReference type="RefSeq" id="WP_114842474.1">
    <property type="nucleotide sequence ID" value="NZ_CP031219.1"/>
</dbReference>
<dbReference type="CDD" id="cd03426">
    <property type="entry name" value="NUDIX_CoAse_Nudt7"/>
    <property type="match status" value="1"/>
</dbReference>
<dbReference type="GO" id="GO:0046872">
    <property type="term" value="F:metal ion binding"/>
    <property type="evidence" value="ECO:0007669"/>
    <property type="project" value="UniProtKB-KW"/>
</dbReference>
<dbReference type="InterPro" id="IPR000086">
    <property type="entry name" value="NUDIX_hydrolase_dom"/>
</dbReference>
<feature type="domain" description="Nudix hydrolase" evidence="7">
    <location>
        <begin position="21"/>
        <end position="164"/>
    </location>
</feature>
<keyword evidence="6" id="KW-0464">Manganese</keyword>